<accession>A0A9W7E122</accession>
<feature type="region of interest" description="Disordered" evidence="1">
    <location>
        <begin position="374"/>
        <end position="431"/>
    </location>
</feature>
<feature type="compositionally biased region" description="Basic and acidic residues" evidence="1">
    <location>
        <begin position="390"/>
        <end position="420"/>
    </location>
</feature>
<evidence type="ECO:0000313" key="3">
    <source>
        <dbReference type="Proteomes" id="UP001165122"/>
    </source>
</evidence>
<name>A0A9W7E122_9STRA</name>
<feature type="compositionally biased region" description="Polar residues" evidence="1">
    <location>
        <begin position="376"/>
        <end position="389"/>
    </location>
</feature>
<evidence type="ECO:0000256" key="1">
    <source>
        <dbReference type="SAM" id="MobiDB-lite"/>
    </source>
</evidence>
<feature type="compositionally biased region" description="Low complexity" evidence="1">
    <location>
        <begin position="262"/>
        <end position="273"/>
    </location>
</feature>
<sequence length="431" mass="48013">MASSTSVTWEFDAHLNSTTHHGHPIYNNPTSDCNVTSWISFWRDKTGKDVPKFCPGVHPSDDRFATHAHEFGYKISGFKKVVGAHVRIKDATGNVRFGVVPACNKCNSVECNLQWKCVVVTVVDLSRLTFVGRFMVDASHAEDDEEDPKKKKEPQYSTEIISIADLEIDNSDKNTDRGRGKHQGLSITGVTNKNKTVTSIYHDPDDFLHALCMVLRNRLSGRRARLCEDKDFIAEVIECNVNILPKGTGDEYPGESPHKVDPSTLPKLPSSSKKAAKEDAKREPLPEDIVSSIKNLTEARFIWSTAPRNSGQFLGIGEVLTLPATLSSYQRSNAHRISEEYKLEHVTRRDPPPDALVITNSLSDEEHKAFIEQKRQGTTTMAAKPTTLSEEQRLRIDESKAKAARLKEEEKRAAVEDATEKMAASNLSSSK</sequence>
<reference evidence="3" key="1">
    <citation type="journal article" date="2023" name="Commun. Biol.">
        <title>Genome analysis of Parmales, the sister group of diatoms, reveals the evolutionary specialization of diatoms from phago-mixotrophs to photoautotrophs.</title>
        <authorList>
            <person name="Ban H."/>
            <person name="Sato S."/>
            <person name="Yoshikawa S."/>
            <person name="Yamada K."/>
            <person name="Nakamura Y."/>
            <person name="Ichinomiya M."/>
            <person name="Sato N."/>
            <person name="Blanc-Mathieu R."/>
            <person name="Endo H."/>
            <person name="Kuwata A."/>
            <person name="Ogata H."/>
        </authorList>
    </citation>
    <scope>NUCLEOTIDE SEQUENCE [LARGE SCALE GENOMIC DNA]</scope>
    <source>
        <strain evidence="3">NIES 3700</strain>
    </source>
</reference>
<feature type="compositionally biased region" description="Basic and acidic residues" evidence="1">
    <location>
        <begin position="275"/>
        <end position="285"/>
    </location>
</feature>
<gene>
    <name evidence="2" type="ORF">TrLO_g8734</name>
</gene>
<dbReference type="OrthoDB" id="10442276at2759"/>
<organism evidence="2 3">
    <name type="scientific">Triparma laevis f. longispina</name>
    <dbReference type="NCBI Taxonomy" id="1714387"/>
    <lineage>
        <taxon>Eukaryota</taxon>
        <taxon>Sar</taxon>
        <taxon>Stramenopiles</taxon>
        <taxon>Ochrophyta</taxon>
        <taxon>Bolidophyceae</taxon>
        <taxon>Parmales</taxon>
        <taxon>Triparmaceae</taxon>
        <taxon>Triparma</taxon>
    </lineage>
</organism>
<proteinExistence type="predicted"/>
<comment type="caution">
    <text evidence="2">The sequence shown here is derived from an EMBL/GenBank/DDBJ whole genome shotgun (WGS) entry which is preliminary data.</text>
</comment>
<evidence type="ECO:0000313" key="2">
    <source>
        <dbReference type="EMBL" id="GMH61385.1"/>
    </source>
</evidence>
<dbReference type="Proteomes" id="UP001165122">
    <property type="component" value="Unassembled WGS sequence"/>
</dbReference>
<dbReference type="EMBL" id="BRXW01000507">
    <property type="protein sequence ID" value="GMH61385.1"/>
    <property type="molecule type" value="Genomic_DNA"/>
</dbReference>
<dbReference type="AlphaFoldDB" id="A0A9W7E122"/>
<feature type="region of interest" description="Disordered" evidence="1">
    <location>
        <begin position="248"/>
        <end position="286"/>
    </location>
</feature>
<keyword evidence="3" id="KW-1185">Reference proteome</keyword>
<protein>
    <submittedName>
        <fullName evidence="2">Uncharacterized protein</fullName>
    </submittedName>
</protein>